<feature type="transmembrane region" description="Helical" evidence="1">
    <location>
        <begin position="29"/>
        <end position="48"/>
    </location>
</feature>
<dbReference type="Proteomes" id="UP000232196">
    <property type="component" value="Unassembled WGS sequence"/>
</dbReference>
<organism evidence="2 3">
    <name type="scientific">Leptospira hartskeerlii</name>
    <dbReference type="NCBI Taxonomy" id="2023177"/>
    <lineage>
        <taxon>Bacteria</taxon>
        <taxon>Pseudomonadati</taxon>
        <taxon>Spirochaetota</taxon>
        <taxon>Spirochaetia</taxon>
        <taxon>Leptospirales</taxon>
        <taxon>Leptospiraceae</taxon>
        <taxon>Leptospira</taxon>
    </lineage>
</organism>
<dbReference type="RefSeq" id="WP_100704822.1">
    <property type="nucleotide sequence ID" value="NZ_NPDL01000004.1"/>
</dbReference>
<name>A0A2M9XHM0_9LEPT</name>
<protein>
    <submittedName>
        <fullName evidence="2">Uncharacterized protein</fullName>
    </submittedName>
</protein>
<keyword evidence="1" id="KW-1133">Transmembrane helix</keyword>
<feature type="transmembrane region" description="Helical" evidence="1">
    <location>
        <begin position="54"/>
        <end position="79"/>
    </location>
</feature>
<dbReference type="AlphaFoldDB" id="A0A2M9XHM0"/>
<evidence type="ECO:0000256" key="1">
    <source>
        <dbReference type="SAM" id="Phobius"/>
    </source>
</evidence>
<comment type="caution">
    <text evidence="2">The sequence shown here is derived from an EMBL/GenBank/DDBJ whole genome shotgun (WGS) entry which is preliminary data.</text>
</comment>
<keyword evidence="1" id="KW-0812">Transmembrane</keyword>
<proteinExistence type="predicted"/>
<dbReference type="EMBL" id="NPDN01000001">
    <property type="protein sequence ID" value="PJZ27072.1"/>
    <property type="molecule type" value="Genomic_DNA"/>
</dbReference>
<reference evidence="2 3" key="1">
    <citation type="submission" date="2017-07" db="EMBL/GenBank/DDBJ databases">
        <title>Leptospira spp. isolated from tropical soils.</title>
        <authorList>
            <person name="Thibeaux R."/>
            <person name="Iraola G."/>
            <person name="Ferres I."/>
            <person name="Bierque E."/>
            <person name="Girault D."/>
            <person name="Soupe-Gilbert M.-E."/>
            <person name="Picardeau M."/>
            <person name="Goarant C."/>
        </authorList>
    </citation>
    <scope>NUCLEOTIDE SEQUENCE [LARGE SCALE GENOMIC DNA]</scope>
    <source>
        <strain evidence="2 3">MCA1-C-A1</strain>
    </source>
</reference>
<feature type="transmembrane region" description="Helical" evidence="1">
    <location>
        <begin position="156"/>
        <end position="174"/>
    </location>
</feature>
<evidence type="ECO:0000313" key="3">
    <source>
        <dbReference type="Proteomes" id="UP000232196"/>
    </source>
</evidence>
<feature type="transmembrane region" description="Helical" evidence="1">
    <location>
        <begin position="132"/>
        <end position="149"/>
    </location>
</feature>
<gene>
    <name evidence="2" type="ORF">CH357_00450</name>
</gene>
<keyword evidence="1" id="KW-0472">Membrane</keyword>
<dbReference type="OrthoDB" id="339394at2"/>
<accession>A0A2M9XHM0</accession>
<sequence>MIWFINSFPKIPGWEKRTALSRKLQELSLTQKLFLVYSVFALYFLFYHEAHLPLIWMVGLALIGYLVSGILFWGIVFAFRKLETKIVLPAIFAEVGIERPTIKLVPWVEVSFFAFSVLACWLTGFFENRSGIIFLLVYAAGVLSARLIDNKTYYKIGLLGLVVLASGLISFKSLQKAEIFVAYSMFKPDFEQKDLTRWNYNEENRTLHNEDLKLSILLPEEFYFHNPQNLNLEDKTGIGQIAGIISSSDSDPNRYPAIRIFFVPFRFDDESELLSEFKKFLDLQLQRGDIQELNELEREVFEDRYYGTFWTFYDVLRPRYAKTGMFFLAKHKQPYSLVFIIDESLIKGRRHEESVEKILSSVKIEE</sequence>
<keyword evidence="3" id="KW-1185">Reference proteome</keyword>
<feature type="transmembrane region" description="Helical" evidence="1">
    <location>
        <begin position="104"/>
        <end position="126"/>
    </location>
</feature>
<evidence type="ECO:0000313" key="2">
    <source>
        <dbReference type="EMBL" id="PJZ27072.1"/>
    </source>
</evidence>